<evidence type="ECO:0000313" key="15">
    <source>
        <dbReference type="Proteomes" id="UP000050430"/>
    </source>
</evidence>
<evidence type="ECO:0000256" key="7">
    <source>
        <dbReference type="ARBA" id="ARBA00022857"/>
    </source>
</evidence>
<evidence type="ECO:0000259" key="12">
    <source>
        <dbReference type="Pfam" id="PF02558"/>
    </source>
</evidence>
<dbReference type="GO" id="GO:0008677">
    <property type="term" value="F:2-dehydropantoate 2-reductase activity"/>
    <property type="evidence" value="ECO:0007669"/>
    <property type="project" value="UniProtKB-EC"/>
</dbReference>
<comment type="similarity">
    <text evidence="3 11">Belongs to the ketopantoate reductase family.</text>
</comment>
<dbReference type="InterPro" id="IPR013328">
    <property type="entry name" value="6PGD_dom2"/>
</dbReference>
<keyword evidence="6 11" id="KW-0566">Pantothenate biosynthesis</keyword>
<dbReference type="Proteomes" id="UP000050430">
    <property type="component" value="Unassembled WGS sequence"/>
</dbReference>
<comment type="catalytic activity">
    <reaction evidence="10 11">
        <text>(R)-pantoate + NADP(+) = 2-dehydropantoate + NADPH + H(+)</text>
        <dbReference type="Rhea" id="RHEA:16233"/>
        <dbReference type="ChEBI" id="CHEBI:11561"/>
        <dbReference type="ChEBI" id="CHEBI:15378"/>
        <dbReference type="ChEBI" id="CHEBI:15980"/>
        <dbReference type="ChEBI" id="CHEBI:57783"/>
        <dbReference type="ChEBI" id="CHEBI:58349"/>
        <dbReference type="EC" id="1.1.1.169"/>
    </reaction>
</comment>
<proteinExistence type="inferred from homology"/>
<evidence type="ECO:0000256" key="5">
    <source>
        <dbReference type="ARBA" id="ARBA00019465"/>
    </source>
</evidence>
<dbReference type="GO" id="GO:0005737">
    <property type="term" value="C:cytoplasm"/>
    <property type="evidence" value="ECO:0007669"/>
    <property type="project" value="TreeGrafter"/>
</dbReference>
<comment type="caution">
    <text evidence="14">The sequence shown here is derived from an EMBL/GenBank/DDBJ whole genome shotgun (WGS) entry which is preliminary data.</text>
</comment>
<dbReference type="InterPro" id="IPR003710">
    <property type="entry name" value="ApbA"/>
</dbReference>
<evidence type="ECO:0000313" key="14">
    <source>
        <dbReference type="EMBL" id="KPL71691.1"/>
    </source>
</evidence>
<organism evidence="14 15">
    <name type="scientific">Leptolinea tardivitalis</name>
    <dbReference type="NCBI Taxonomy" id="229920"/>
    <lineage>
        <taxon>Bacteria</taxon>
        <taxon>Bacillati</taxon>
        <taxon>Chloroflexota</taxon>
        <taxon>Anaerolineae</taxon>
        <taxon>Anaerolineales</taxon>
        <taxon>Anaerolineaceae</taxon>
        <taxon>Leptolinea</taxon>
    </lineage>
</organism>
<dbReference type="PANTHER" id="PTHR43765:SF2">
    <property type="entry name" value="2-DEHYDROPANTOATE 2-REDUCTASE"/>
    <property type="match status" value="1"/>
</dbReference>
<dbReference type="STRING" id="229920.ADM99_09495"/>
<accession>A0A0P6XJX5</accession>
<dbReference type="EC" id="1.1.1.169" evidence="4 11"/>
<feature type="domain" description="Ketopantoate reductase C-terminal" evidence="13">
    <location>
        <begin position="175"/>
        <end position="297"/>
    </location>
</feature>
<evidence type="ECO:0000256" key="10">
    <source>
        <dbReference type="ARBA" id="ARBA00048793"/>
    </source>
</evidence>
<feature type="domain" description="Ketopantoate reductase N-terminal" evidence="12">
    <location>
        <begin position="5"/>
        <end position="152"/>
    </location>
</feature>
<dbReference type="UniPathway" id="UPA00028">
    <property type="reaction ID" value="UER00004"/>
</dbReference>
<dbReference type="GO" id="GO:0015940">
    <property type="term" value="P:pantothenate biosynthetic process"/>
    <property type="evidence" value="ECO:0007669"/>
    <property type="project" value="UniProtKB-UniPathway"/>
</dbReference>
<comment type="function">
    <text evidence="1 11">Catalyzes the NADPH-dependent reduction of ketopantoate into pantoic acid.</text>
</comment>
<dbReference type="RefSeq" id="WP_062420281.1">
    <property type="nucleotide sequence ID" value="NZ_BBYA01000001.1"/>
</dbReference>
<evidence type="ECO:0000259" key="13">
    <source>
        <dbReference type="Pfam" id="PF08546"/>
    </source>
</evidence>
<dbReference type="Gene3D" id="1.10.1040.10">
    <property type="entry name" value="N-(1-d-carboxylethyl)-l-norvaline Dehydrogenase, domain 2"/>
    <property type="match status" value="1"/>
</dbReference>
<evidence type="ECO:0000256" key="6">
    <source>
        <dbReference type="ARBA" id="ARBA00022655"/>
    </source>
</evidence>
<evidence type="ECO:0000256" key="1">
    <source>
        <dbReference type="ARBA" id="ARBA00002919"/>
    </source>
</evidence>
<dbReference type="PANTHER" id="PTHR43765">
    <property type="entry name" value="2-DEHYDROPANTOATE 2-REDUCTASE-RELATED"/>
    <property type="match status" value="1"/>
</dbReference>
<dbReference type="AlphaFoldDB" id="A0A0P6XJX5"/>
<dbReference type="SUPFAM" id="SSF51735">
    <property type="entry name" value="NAD(P)-binding Rossmann-fold domains"/>
    <property type="match status" value="1"/>
</dbReference>
<keyword evidence="15" id="KW-1185">Reference proteome</keyword>
<dbReference type="Gene3D" id="3.40.50.720">
    <property type="entry name" value="NAD(P)-binding Rossmann-like Domain"/>
    <property type="match status" value="1"/>
</dbReference>
<dbReference type="EMBL" id="LGCK01000010">
    <property type="protein sequence ID" value="KPL71691.1"/>
    <property type="molecule type" value="Genomic_DNA"/>
</dbReference>
<dbReference type="Pfam" id="PF02558">
    <property type="entry name" value="ApbA"/>
    <property type="match status" value="1"/>
</dbReference>
<evidence type="ECO:0000256" key="2">
    <source>
        <dbReference type="ARBA" id="ARBA00004994"/>
    </source>
</evidence>
<dbReference type="FunFam" id="1.10.1040.10:FF:000017">
    <property type="entry name" value="2-dehydropantoate 2-reductase"/>
    <property type="match status" value="1"/>
</dbReference>
<sequence length="302" mass="32741">MTEPILMIGTGALACLFAGRLSRSGFPVVMTGSWKTGLEALRKQGVMLIEGKEKSVFPVEVLDITETSRFFPRALLLTKAYQTFEALKRVQPFLPEDGTVLSLQNGLTARSLMVEVIGESRAISGITTCAAELVEPGIVNFHGGSSIFLGSHPAAAWYRDVFQAAGFSVSTTSAIQKMIWEKAIINSAANPVGALLRMKNGEMSCSQEVGYLLDDLINEACQVANLEGCDINPAEISIRLQTILRESSANRCSMLQDVLHGRDTEIEEINGAIVSLAKKHGIDVPVQRTITRLVRSINSEVD</sequence>
<protein>
    <recommendedName>
        <fullName evidence="5 11">2-dehydropantoate 2-reductase</fullName>
        <ecNumber evidence="4 11">1.1.1.169</ecNumber>
    </recommendedName>
    <alternativeName>
        <fullName evidence="9 11">Ketopantoate reductase</fullName>
    </alternativeName>
</protein>
<comment type="pathway">
    <text evidence="2 11">Cofactor biosynthesis; (R)-pantothenate biosynthesis; (R)-pantoate from 3-methyl-2-oxobutanoate: step 2/2.</text>
</comment>
<reference evidence="14 15" key="1">
    <citation type="submission" date="2015-07" db="EMBL/GenBank/DDBJ databases">
        <title>Genome sequence of Leptolinea tardivitalis DSM 16556.</title>
        <authorList>
            <person name="Hemp J."/>
            <person name="Ward L.M."/>
            <person name="Pace L.A."/>
            <person name="Fischer W.W."/>
        </authorList>
    </citation>
    <scope>NUCLEOTIDE SEQUENCE [LARGE SCALE GENOMIC DNA]</scope>
    <source>
        <strain evidence="14 15">YMTK-2</strain>
    </source>
</reference>
<keyword evidence="7 11" id="KW-0521">NADP</keyword>
<dbReference type="Pfam" id="PF08546">
    <property type="entry name" value="ApbA_C"/>
    <property type="match status" value="1"/>
</dbReference>
<dbReference type="InterPro" id="IPR008927">
    <property type="entry name" value="6-PGluconate_DH-like_C_sf"/>
</dbReference>
<evidence type="ECO:0000256" key="4">
    <source>
        <dbReference type="ARBA" id="ARBA00013014"/>
    </source>
</evidence>
<evidence type="ECO:0000256" key="11">
    <source>
        <dbReference type="RuleBase" id="RU362068"/>
    </source>
</evidence>
<dbReference type="NCBIfam" id="TIGR00745">
    <property type="entry name" value="apbA_panE"/>
    <property type="match status" value="1"/>
</dbReference>
<dbReference type="GO" id="GO:0050661">
    <property type="term" value="F:NADP binding"/>
    <property type="evidence" value="ECO:0007669"/>
    <property type="project" value="TreeGrafter"/>
</dbReference>
<dbReference type="InterPro" id="IPR013332">
    <property type="entry name" value="KPR_N"/>
</dbReference>
<dbReference type="InterPro" id="IPR036291">
    <property type="entry name" value="NAD(P)-bd_dom_sf"/>
</dbReference>
<dbReference type="SUPFAM" id="SSF48179">
    <property type="entry name" value="6-phosphogluconate dehydrogenase C-terminal domain-like"/>
    <property type="match status" value="1"/>
</dbReference>
<name>A0A0P6XJX5_9CHLR</name>
<keyword evidence="8 11" id="KW-0560">Oxidoreductase</keyword>
<evidence type="ECO:0000256" key="3">
    <source>
        <dbReference type="ARBA" id="ARBA00007870"/>
    </source>
</evidence>
<dbReference type="InterPro" id="IPR050838">
    <property type="entry name" value="Ketopantoate_reductase"/>
</dbReference>
<evidence type="ECO:0000256" key="9">
    <source>
        <dbReference type="ARBA" id="ARBA00032024"/>
    </source>
</evidence>
<gene>
    <name evidence="14" type="ORF">ADM99_09495</name>
</gene>
<dbReference type="OrthoDB" id="9793586at2"/>
<evidence type="ECO:0000256" key="8">
    <source>
        <dbReference type="ARBA" id="ARBA00023002"/>
    </source>
</evidence>
<dbReference type="InterPro" id="IPR013752">
    <property type="entry name" value="KPA_reductase"/>
</dbReference>